<keyword evidence="2" id="KW-0813">Transport</keyword>
<evidence type="ECO:0000256" key="5">
    <source>
        <dbReference type="ARBA" id="ARBA00023136"/>
    </source>
</evidence>
<evidence type="ECO:0000256" key="4">
    <source>
        <dbReference type="ARBA" id="ARBA00022989"/>
    </source>
</evidence>
<feature type="transmembrane region" description="Helical" evidence="6">
    <location>
        <begin position="278"/>
        <end position="295"/>
    </location>
</feature>
<feature type="domain" description="Major facilitator superfamily (MFS) profile" evidence="7">
    <location>
        <begin position="1"/>
        <end position="442"/>
    </location>
</feature>
<dbReference type="InterPro" id="IPR036259">
    <property type="entry name" value="MFS_trans_sf"/>
</dbReference>
<organism evidence="8 9">
    <name type="scientific">Pelosinus propionicus DSM 13327</name>
    <dbReference type="NCBI Taxonomy" id="1123291"/>
    <lineage>
        <taxon>Bacteria</taxon>
        <taxon>Bacillati</taxon>
        <taxon>Bacillota</taxon>
        <taxon>Negativicutes</taxon>
        <taxon>Selenomonadales</taxon>
        <taxon>Sporomusaceae</taxon>
        <taxon>Pelosinus</taxon>
    </lineage>
</organism>
<dbReference type="Pfam" id="PF07690">
    <property type="entry name" value="MFS_1"/>
    <property type="match status" value="1"/>
</dbReference>
<dbReference type="GO" id="GO:0061513">
    <property type="term" value="F:glucose 6-phosphate:phosphate antiporter activity"/>
    <property type="evidence" value="ECO:0007669"/>
    <property type="project" value="TreeGrafter"/>
</dbReference>
<evidence type="ECO:0000313" key="8">
    <source>
        <dbReference type="EMBL" id="SFM22627.1"/>
    </source>
</evidence>
<dbReference type="InterPro" id="IPR011701">
    <property type="entry name" value="MFS"/>
</dbReference>
<feature type="transmembrane region" description="Helical" evidence="6">
    <location>
        <begin position="177"/>
        <end position="199"/>
    </location>
</feature>
<dbReference type="Proteomes" id="UP000199520">
    <property type="component" value="Unassembled WGS sequence"/>
</dbReference>
<evidence type="ECO:0000256" key="6">
    <source>
        <dbReference type="SAM" id="Phobius"/>
    </source>
</evidence>
<dbReference type="STRING" id="1123291.SAMN04490355_105714"/>
<dbReference type="AlphaFoldDB" id="A0A1I4P518"/>
<name>A0A1I4P518_9FIRM</name>
<dbReference type="Gene3D" id="1.20.1250.20">
    <property type="entry name" value="MFS general substrate transporter like domains"/>
    <property type="match status" value="2"/>
</dbReference>
<feature type="transmembrane region" description="Helical" evidence="6">
    <location>
        <begin position="12"/>
        <end position="30"/>
    </location>
</feature>
<dbReference type="GO" id="GO:0005886">
    <property type="term" value="C:plasma membrane"/>
    <property type="evidence" value="ECO:0007669"/>
    <property type="project" value="UniProtKB-SubCell"/>
</dbReference>
<evidence type="ECO:0000259" key="7">
    <source>
        <dbReference type="PROSITE" id="PS50850"/>
    </source>
</evidence>
<dbReference type="InterPro" id="IPR051337">
    <property type="entry name" value="OPA_Antiporter"/>
</dbReference>
<dbReference type="PANTHER" id="PTHR43826">
    <property type="entry name" value="GLUCOSE-6-PHOSPHATE EXCHANGER SLC37A4"/>
    <property type="match status" value="1"/>
</dbReference>
<dbReference type="InterPro" id="IPR020846">
    <property type="entry name" value="MFS_dom"/>
</dbReference>
<feature type="transmembrane region" description="Helical" evidence="6">
    <location>
        <begin position="416"/>
        <end position="436"/>
    </location>
</feature>
<feature type="transmembrane region" description="Helical" evidence="6">
    <location>
        <begin position="376"/>
        <end position="396"/>
    </location>
</feature>
<feature type="transmembrane region" description="Helical" evidence="6">
    <location>
        <begin position="104"/>
        <end position="130"/>
    </location>
</feature>
<feature type="transmembrane region" description="Helical" evidence="6">
    <location>
        <begin position="80"/>
        <end position="98"/>
    </location>
</feature>
<keyword evidence="9" id="KW-1185">Reference proteome</keyword>
<dbReference type="GO" id="GO:0035435">
    <property type="term" value="P:phosphate ion transmembrane transport"/>
    <property type="evidence" value="ECO:0007669"/>
    <property type="project" value="TreeGrafter"/>
</dbReference>
<feature type="transmembrane region" description="Helical" evidence="6">
    <location>
        <begin position="142"/>
        <end position="165"/>
    </location>
</feature>
<dbReference type="SUPFAM" id="SSF103473">
    <property type="entry name" value="MFS general substrate transporter"/>
    <property type="match status" value="1"/>
</dbReference>
<evidence type="ECO:0000313" key="9">
    <source>
        <dbReference type="Proteomes" id="UP000199520"/>
    </source>
</evidence>
<dbReference type="OrthoDB" id="9766638at2"/>
<keyword evidence="3 6" id="KW-0812">Transmembrane</keyword>
<evidence type="ECO:0000256" key="3">
    <source>
        <dbReference type="ARBA" id="ARBA00022692"/>
    </source>
</evidence>
<gene>
    <name evidence="8" type="ORF">SAMN04490355_105714</name>
</gene>
<dbReference type="RefSeq" id="WP_090942861.1">
    <property type="nucleotide sequence ID" value="NZ_FOTS01000057.1"/>
</dbReference>
<feature type="transmembrane region" description="Helical" evidence="6">
    <location>
        <begin position="50"/>
        <end position="68"/>
    </location>
</feature>
<protein>
    <submittedName>
        <fullName evidence="8">Sugar phosphate permease</fullName>
    </submittedName>
</protein>
<feature type="transmembrane region" description="Helical" evidence="6">
    <location>
        <begin position="340"/>
        <end position="364"/>
    </location>
</feature>
<dbReference type="PROSITE" id="PS50850">
    <property type="entry name" value="MFS"/>
    <property type="match status" value="1"/>
</dbReference>
<feature type="transmembrane region" description="Helical" evidence="6">
    <location>
        <begin position="316"/>
        <end position="334"/>
    </location>
</feature>
<proteinExistence type="predicted"/>
<comment type="subcellular location">
    <subcellularLocation>
        <location evidence="1">Cell membrane</location>
        <topology evidence="1">Multi-pass membrane protein</topology>
    </subcellularLocation>
</comment>
<dbReference type="EMBL" id="FOTS01000057">
    <property type="protein sequence ID" value="SFM22627.1"/>
    <property type="molecule type" value="Genomic_DNA"/>
</dbReference>
<keyword evidence="4 6" id="KW-1133">Transmembrane helix</keyword>
<reference evidence="9" key="1">
    <citation type="submission" date="2016-10" db="EMBL/GenBank/DDBJ databases">
        <authorList>
            <person name="Varghese N."/>
            <person name="Submissions S."/>
        </authorList>
    </citation>
    <scope>NUCLEOTIDE SEQUENCE [LARGE SCALE GENOMIC DNA]</scope>
    <source>
        <strain evidence="9">DSM 13327</strain>
    </source>
</reference>
<feature type="transmembrane region" description="Helical" evidence="6">
    <location>
        <begin position="237"/>
        <end position="258"/>
    </location>
</feature>
<sequence>MSIFYGKSYYKWIVLTVCILVYSSGNLVRLNYTGIANYIMGEWNIGKPELGVLGSAFFYAYALGQSSWGTLTDLLGGRKVIPIGIGTTVIFIAAFAFADSFNQAVIIRALLGFVGAAAFVPCVAVIGRWFGKKERGLAMNLFSGPGGGMGEVWSFLLLPVMALFMKDGFTILGVGSWRAATLVMAVVILCIAILAYIFLRSDPSEMGLESIQAKEEKKSAKDTNYKSMVLSAIKDPGFWIIVFVWQGFTVGLRLIPSWLPLYAATFYAQVGGLGKSEAMIAGGAMASAYVAGRIFGPPLVGKLSDYLLSKYEIPRASLLVASFTITFGCVYILTTPFTSPILLGVVSFILGVGINLLSILNTIIAETWSIKTSGTLNGLINTITQFIGASALTYSGYMAVQFAVKDGGFNLEYQGIWFLVMISIGISIAASIYTVYHNRKIKIAQQSVQG</sequence>
<evidence type="ECO:0000256" key="2">
    <source>
        <dbReference type="ARBA" id="ARBA00022448"/>
    </source>
</evidence>
<accession>A0A1I4P518</accession>
<keyword evidence="5 6" id="KW-0472">Membrane</keyword>
<evidence type="ECO:0000256" key="1">
    <source>
        <dbReference type="ARBA" id="ARBA00004651"/>
    </source>
</evidence>
<dbReference type="PANTHER" id="PTHR43826:SF3">
    <property type="entry name" value="GLUCOSE-6-PHOSPHATE EXCHANGER SLC37A4"/>
    <property type="match status" value="1"/>
</dbReference>